<organism evidence="2 3">
    <name type="scientific">Orchesella dallaii</name>
    <dbReference type="NCBI Taxonomy" id="48710"/>
    <lineage>
        <taxon>Eukaryota</taxon>
        <taxon>Metazoa</taxon>
        <taxon>Ecdysozoa</taxon>
        <taxon>Arthropoda</taxon>
        <taxon>Hexapoda</taxon>
        <taxon>Collembola</taxon>
        <taxon>Entomobryomorpha</taxon>
        <taxon>Entomobryoidea</taxon>
        <taxon>Orchesellidae</taxon>
        <taxon>Orchesellinae</taxon>
        <taxon>Orchesella</taxon>
    </lineage>
</organism>
<feature type="transmembrane region" description="Helical" evidence="1">
    <location>
        <begin position="45"/>
        <end position="66"/>
    </location>
</feature>
<accession>A0ABP1QAK3</accession>
<keyword evidence="1" id="KW-1133">Transmembrane helix</keyword>
<sequence length="361" mass="40626">MHQLRAPKKVRFPEANHFMEHECRHVGWCPTLGDIMADFKEKFGIVFFAFFLTVAWTQMYPCVFGLSDVIEMEPLIKSNSDYLPSRVENTTVKSLDPSGELFHNPVTFVFGLLLFVLTMFHCPPTAGKAFSVIAVLATIICAVAQGISLYNGHSLQVLPVMSWLPTIYIRVNVAQIIILFGILGPRFFRGYQCPRVMNLDLDDVEWRKDFETETDLPFPTTASYGQRQRKTSKGKFYVCKPCKLSLLKQYPKPTSGASAPSNFASKNHSCYDMEKGEKDMGKTGIKTDLNDNEIGKNKGNTAVKAAIARLLIMFHVPPKDYKVKVQTFESKYGINHFAGFPDYPPVVKPDGRPNSFPSSPE</sequence>
<keyword evidence="3" id="KW-1185">Reference proteome</keyword>
<proteinExistence type="predicted"/>
<name>A0ABP1QAK3_9HEXA</name>
<keyword evidence="1" id="KW-0472">Membrane</keyword>
<comment type="caution">
    <text evidence="2">The sequence shown here is derived from an EMBL/GenBank/DDBJ whole genome shotgun (WGS) entry which is preliminary data.</text>
</comment>
<evidence type="ECO:0000313" key="3">
    <source>
        <dbReference type="Proteomes" id="UP001642540"/>
    </source>
</evidence>
<evidence type="ECO:0000256" key="1">
    <source>
        <dbReference type="SAM" id="Phobius"/>
    </source>
</evidence>
<protein>
    <submittedName>
        <fullName evidence="2">Uncharacterized protein</fullName>
    </submittedName>
</protein>
<reference evidence="2 3" key="1">
    <citation type="submission" date="2024-08" db="EMBL/GenBank/DDBJ databases">
        <authorList>
            <person name="Cucini C."/>
            <person name="Frati F."/>
        </authorList>
    </citation>
    <scope>NUCLEOTIDE SEQUENCE [LARGE SCALE GENOMIC DNA]</scope>
</reference>
<feature type="transmembrane region" description="Helical" evidence="1">
    <location>
        <begin position="102"/>
        <end position="122"/>
    </location>
</feature>
<feature type="transmembrane region" description="Helical" evidence="1">
    <location>
        <begin position="167"/>
        <end position="188"/>
    </location>
</feature>
<dbReference type="Proteomes" id="UP001642540">
    <property type="component" value="Unassembled WGS sequence"/>
</dbReference>
<evidence type="ECO:0000313" key="2">
    <source>
        <dbReference type="EMBL" id="CAL8091470.1"/>
    </source>
</evidence>
<keyword evidence="1" id="KW-0812">Transmembrane</keyword>
<feature type="transmembrane region" description="Helical" evidence="1">
    <location>
        <begin position="129"/>
        <end position="147"/>
    </location>
</feature>
<gene>
    <name evidence="2" type="ORF">ODALV1_LOCUS7943</name>
</gene>
<dbReference type="EMBL" id="CAXLJM020000024">
    <property type="protein sequence ID" value="CAL8091470.1"/>
    <property type="molecule type" value="Genomic_DNA"/>
</dbReference>